<feature type="compositionally biased region" description="Polar residues" evidence="1">
    <location>
        <begin position="1163"/>
        <end position="1176"/>
    </location>
</feature>
<keyword evidence="3" id="KW-1185">Reference proteome</keyword>
<feature type="compositionally biased region" description="Basic and acidic residues" evidence="1">
    <location>
        <begin position="314"/>
        <end position="342"/>
    </location>
</feature>
<gene>
    <name evidence="2" type="primary">Dyak\GE26028</name>
    <name evidence="2" type="synonym">dyak_GLEANR_9607</name>
    <name evidence="2" type="synonym">GE26028</name>
    <name evidence="2" type="ORF">Dyak_GE26028</name>
</gene>
<feature type="compositionally biased region" description="Acidic residues" evidence="1">
    <location>
        <begin position="425"/>
        <end position="435"/>
    </location>
</feature>
<feature type="region of interest" description="Disordered" evidence="1">
    <location>
        <begin position="1005"/>
        <end position="1184"/>
    </location>
</feature>
<feature type="region of interest" description="Disordered" evidence="1">
    <location>
        <begin position="607"/>
        <end position="977"/>
    </location>
</feature>
<feature type="compositionally biased region" description="Basic and acidic residues" evidence="1">
    <location>
        <begin position="238"/>
        <end position="250"/>
    </location>
</feature>
<dbReference type="HOGENOM" id="CLU_004448_0_0_1"/>
<dbReference type="Proteomes" id="UP000002282">
    <property type="component" value="Chromosome 3R"/>
</dbReference>
<organism evidence="2 3">
    <name type="scientific">Drosophila yakuba</name>
    <name type="common">Fruit fly</name>
    <dbReference type="NCBI Taxonomy" id="7245"/>
    <lineage>
        <taxon>Eukaryota</taxon>
        <taxon>Metazoa</taxon>
        <taxon>Ecdysozoa</taxon>
        <taxon>Arthropoda</taxon>
        <taxon>Hexapoda</taxon>
        <taxon>Insecta</taxon>
        <taxon>Pterygota</taxon>
        <taxon>Neoptera</taxon>
        <taxon>Endopterygota</taxon>
        <taxon>Diptera</taxon>
        <taxon>Brachycera</taxon>
        <taxon>Muscomorpha</taxon>
        <taxon>Ephydroidea</taxon>
        <taxon>Drosophilidae</taxon>
        <taxon>Drosophila</taxon>
        <taxon>Sophophora</taxon>
    </lineage>
</organism>
<dbReference type="OrthoDB" id="8070558at2759"/>
<evidence type="ECO:0000313" key="3">
    <source>
        <dbReference type="Proteomes" id="UP000002282"/>
    </source>
</evidence>
<feature type="region of interest" description="Disordered" evidence="1">
    <location>
        <begin position="1379"/>
        <end position="1419"/>
    </location>
</feature>
<evidence type="ECO:0000313" key="2">
    <source>
        <dbReference type="EMBL" id="EDW96800.1"/>
    </source>
</evidence>
<feature type="compositionally biased region" description="Basic and acidic residues" evidence="1">
    <location>
        <begin position="774"/>
        <end position="795"/>
    </location>
</feature>
<feature type="compositionally biased region" description="Basic and acidic residues" evidence="1">
    <location>
        <begin position="861"/>
        <end position="870"/>
    </location>
</feature>
<accession>B4PKP1</accession>
<feature type="compositionally biased region" description="Basic and acidic residues" evidence="1">
    <location>
        <begin position="1111"/>
        <end position="1148"/>
    </location>
</feature>
<feature type="compositionally biased region" description="Basic residues" evidence="1">
    <location>
        <begin position="1308"/>
        <end position="1318"/>
    </location>
</feature>
<feature type="compositionally biased region" description="Acidic residues" evidence="1">
    <location>
        <begin position="447"/>
        <end position="460"/>
    </location>
</feature>
<dbReference type="EMBL" id="CM000160">
    <property type="protein sequence ID" value="EDW96800.1"/>
    <property type="molecule type" value="Genomic_DNA"/>
</dbReference>
<feature type="region of interest" description="Disordered" evidence="1">
    <location>
        <begin position="234"/>
        <end position="492"/>
    </location>
</feature>
<proteinExistence type="predicted"/>
<feature type="compositionally biased region" description="Basic and acidic residues" evidence="1">
    <location>
        <begin position="295"/>
        <end position="305"/>
    </location>
</feature>
<feature type="compositionally biased region" description="Basic and acidic residues" evidence="1">
    <location>
        <begin position="817"/>
        <end position="832"/>
    </location>
</feature>
<feature type="compositionally biased region" description="Basic and acidic residues" evidence="1">
    <location>
        <begin position="840"/>
        <end position="852"/>
    </location>
</feature>
<feature type="compositionally biased region" description="Acidic residues" evidence="1">
    <location>
        <begin position="713"/>
        <end position="736"/>
    </location>
</feature>
<feature type="compositionally biased region" description="Polar residues" evidence="1">
    <location>
        <begin position="251"/>
        <end position="294"/>
    </location>
</feature>
<feature type="compositionally biased region" description="Basic and acidic residues" evidence="1">
    <location>
        <begin position="627"/>
        <end position="639"/>
    </location>
</feature>
<feature type="compositionally biased region" description="Polar residues" evidence="1">
    <location>
        <begin position="95"/>
        <end position="107"/>
    </location>
</feature>
<dbReference type="eggNOG" id="ENOG502QQ65">
    <property type="taxonomic scope" value="Eukaryota"/>
</dbReference>
<feature type="compositionally biased region" description="Polar residues" evidence="1">
    <location>
        <begin position="163"/>
        <end position="181"/>
    </location>
</feature>
<sequence>MDDNTDNNDGKRVTRARTRRLSLLETDSRPSTPQLLDTAAELGTASPRATRRTRLNSSTLDVRTPTRTRRASLARGETPEPTTPSSVKRTARTPAKNTRSVRQQLTLTEEPEENEVKQEMPSPIPSPVPKESKGKAQRKPSASPSPRRTATPTQLSDEKRVTRSMSQTPPMATRSSSNTPRDLNHSPKVQQKAPDTESAKPKISNKGTPKVAVRLEKLPMDKVGGKKVEMAKQLILPDESKDNEAIEEQNKSVISAPSQAPETHQSTQPANDTGKQSFLKTFTTLSKTQGSSKTLHTDDSADRTAKSTPTATPKKIEENMDDVFKTDQKAPRVESPKVERKIVTPQKVHPAATPEIKENNGPIGIGNDIETKTQSPQKVEPPKTESKVETQQLIDPPQMEKKSATPKRVSTVELLDTSTEKDESLEFMDAEDSIVEVEPQSEKPVEEPEQQEFVDLDDDAPVFTSEAPTDKENVKDSEEAPQDDLMDGEKQSQINITEVVYLPDLTPGIKSRVVGSPAVEQKKSVGFNNDTDDVEVEKTRFPKTPGREKVPVCRILTPKPETPLKLALNKGRNSSTPILKDQERGLSISKEELHPAPAQIDAIKSFDELESKNVEDEMVEPSHMSKQKSENKILARLESSEEEVTYEDDGADGENEEEHEEDKPTSNFVDLEAEDAGEDYESGDSMDSSMRREMEENEIPIDGESVGSKDTEESAPEESEGDDSFIVSDDAEEEDLGQLCYSSDEDEVEDAEEAEKPEKSSGKRRRIVMASSSEEEHDREDHQPDSSKNRTEKPKNQSNCSSDASKLSEAAQLLNASEEKSSISETELERSRQVALNELNKSERFNKTETRLDISVMEVDSSDHDEHESAQKAGARSNRSLYEIVDSDEGEEQEHDETDPAKNGNPPEIKKSTSFMAQKPEAKGNKSVYEVMDSDEGEEHKEADENEESGEDKEAKNEKSDNDEPVDGESAPTIKKSTISIADEEALLAELASSDLSHLEKMFNPLQKSRRQSLYVPSSELAAKEPKLRRRSERVHAASDFCPSQSFVDMVAEKKRQKNKRKRLSKSLSGAPEDLADMEVQHEHKRLKSSNGASTDSLEEDNENDIMAVAEEDHSDREISEAEVPNKETADSSPEKPTVEESPAKEETVAIEELPLEEPKTSCEPSPSEENPTEVVTSKPRGLAPAKVEKTAEYYLAYCHNLLEAANEAKLKEKKEHLASGAKQKKPKRLAAQAPSKPLVTMASEPETISTRSSKQPPPLKKDVKRLQAARQAVSHAVNLLAPPKATVAEPRTLSRKLSPQPPVVAKKSAKQKKKEKKPKPQEASPLKSSDEENHGHRIRTNAGYVTVVDEPPKKVPKIELIKTSSGMVRVEPCTPKQKYFRELPPTPKMHGFREEPGPSGVSRKRAKHQAPKIEHNSAKQAALRFKEQIFARRS</sequence>
<dbReference type="PhylomeDB" id="B4PKP1"/>
<feature type="compositionally biased region" description="Acidic residues" evidence="1">
    <location>
        <begin position="671"/>
        <end position="684"/>
    </location>
</feature>
<reference evidence="2 3" key="1">
    <citation type="journal article" date="2007" name="Nature">
        <title>Evolution of genes and genomes on the Drosophila phylogeny.</title>
        <authorList>
            <consortium name="Drosophila 12 Genomes Consortium"/>
            <person name="Clark A.G."/>
            <person name="Eisen M.B."/>
            <person name="Smith D.R."/>
            <person name="Bergman C.M."/>
            <person name="Oliver B."/>
            <person name="Markow T.A."/>
            <person name="Kaufman T.C."/>
            <person name="Kellis M."/>
            <person name="Gelbart W."/>
            <person name="Iyer V.N."/>
            <person name="Pollard D.A."/>
            <person name="Sackton T.B."/>
            <person name="Larracuente A.M."/>
            <person name="Singh N.D."/>
            <person name="Abad J.P."/>
            <person name="Abt D.N."/>
            <person name="Adryan B."/>
            <person name="Aguade M."/>
            <person name="Akashi H."/>
            <person name="Anderson W.W."/>
            <person name="Aquadro C.F."/>
            <person name="Ardell D.H."/>
            <person name="Arguello R."/>
            <person name="Artieri C.G."/>
            <person name="Barbash D.A."/>
            <person name="Barker D."/>
            <person name="Barsanti P."/>
            <person name="Batterham P."/>
            <person name="Batzoglou S."/>
            <person name="Begun D."/>
            <person name="Bhutkar A."/>
            <person name="Blanco E."/>
            <person name="Bosak S.A."/>
            <person name="Bradley R.K."/>
            <person name="Brand A.D."/>
            <person name="Brent M.R."/>
            <person name="Brooks A.N."/>
            <person name="Brown R.H."/>
            <person name="Butlin R.K."/>
            <person name="Caggese C."/>
            <person name="Calvi B.R."/>
            <person name="Bernardo de Carvalho A."/>
            <person name="Caspi A."/>
            <person name="Castrezana S."/>
            <person name="Celniker S.E."/>
            <person name="Chang J.L."/>
            <person name="Chapple C."/>
            <person name="Chatterji S."/>
            <person name="Chinwalla A."/>
            <person name="Civetta A."/>
            <person name="Clifton S.W."/>
            <person name="Comeron J.M."/>
            <person name="Costello J.C."/>
            <person name="Coyne J.A."/>
            <person name="Daub J."/>
            <person name="David R.G."/>
            <person name="Delcher A.L."/>
            <person name="Delehaunty K."/>
            <person name="Do C.B."/>
            <person name="Ebling H."/>
            <person name="Edwards K."/>
            <person name="Eickbush T."/>
            <person name="Evans J.D."/>
            <person name="Filipski A."/>
            <person name="Findeiss S."/>
            <person name="Freyhult E."/>
            <person name="Fulton L."/>
            <person name="Fulton R."/>
            <person name="Garcia A.C."/>
            <person name="Gardiner A."/>
            <person name="Garfield D.A."/>
            <person name="Garvin B.E."/>
            <person name="Gibson G."/>
            <person name="Gilbert D."/>
            <person name="Gnerre S."/>
            <person name="Godfrey J."/>
            <person name="Good R."/>
            <person name="Gotea V."/>
            <person name="Gravely B."/>
            <person name="Greenberg A.J."/>
            <person name="Griffiths-Jones S."/>
            <person name="Gross S."/>
            <person name="Guigo R."/>
            <person name="Gustafson E.A."/>
            <person name="Haerty W."/>
            <person name="Hahn M.W."/>
            <person name="Halligan D.L."/>
            <person name="Halpern A.L."/>
            <person name="Halter G.M."/>
            <person name="Han M.V."/>
            <person name="Heger A."/>
            <person name="Hillier L."/>
            <person name="Hinrichs A.S."/>
            <person name="Holmes I."/>
            <person name="Hoskins R.A."/>
            <person name="Hubisz M.J."/>
            <person name="Hultmark D."/>
            <person name="Huntley M.A."/>
            <person name="Jaffe D.B."/>
            <person name="Jagadeeshan S."/>
            <person name="Jeck W.R."/>
            <person name="Johnson J."/>
            <person name="Jones C.D."/>
            <person name="Jordan W.C."/>
            <person name="Karpen G.H."/>
            <person name="Kataoka E."/>
            <person name="Keightley P.D."/>
            <person name="Kheradpour P."/>
            <person name="Kirkness E.F."/>
            <person name="Koerich L.B."/>
            <person name="Kristiansen K."/>
            <person name="Kudrna D."/>
            <person name="Kulathinal R.J."/>
            <person name="Kumar S."/>
            <person name="Kwok R."/>
            <person name="Lander E."/>
            <person name="Langley C.H."/>
            <person name="Lapoint R."/>
            <person name="Lazzaro B.P."/>
            <person name="Lee S.J."/>
            <person name="Levesque L."/>
            <person name="Li R."/>
            <person name="Lin C.F."/>
            <person name="Lin M.F."/>
            <person name="Lindblad-Toh K."/>
            <person name="Llopart A."/>
            <person name="Long M."/>
            <person name="Low L."/>
            <person name="Lozovsky E."/>
            <person name="Lu J."/>
            <person name="Luo M."/>
            <person name="Machado C.A."/>
            <person name="Makalowski W."/>
            <person name="Marzo M."/>
            <person name="Matsuda M."/>
            <person name="Matzkin L."/>
            <person name="McAllister B."/>
            <person name="McBride C.S."/>
            <person name="McKernan B."/>
            <person name="McKernan K."/>
            <person name="Mendez-Lago M."/>
            <person name="Minx P."/>
            <person name="Mollenhauer M.U."/>
            <person name="Montooth K."/>
            <person name="Mount S.M."/>
            <person name="Mu X."/>
            <person name="Myers E."/>
            <person name="Negre B."/>
            <person name="Newfeld S."/>
            <person name="Nielsen R."/>
            <person name="Noor M.A."/>
            <person name="O'Grady P."/>
            <person name="Pachter L."/>
            <person name="Papaceit M."/>
            <person name="Parisi M.J."/>
            <person name="Parisi M."/>
            <person name="Parts L."/>
            <person name="Pedersen J.S."/>
            <person name="Pesole G."/>
            <person name="Phillippy A.M."/>
            <person name="Ponting C.P."/>
            <person name="Pop M."/>
            <person name="Porcelli D."/>
            <person name="Powell J.R."/>
            <person name="Prohaska S."/>
            <person name="Pruitt K."/>
            <person name="Puig M."/>
            <person name="Quesneville H."/>
            <person name="Ram K.R."/>
            <person name="Rand D."/>
            <person name="Rasmussen M.D."/>
            <person name="Reed L.K."/>
            <person name="Reenan R."/>
            <person name="Reily A."/>
            <person name="Remington K.A."/>
            <person name="Rieger T.T."/>
            <person name="Ritchie M.G."/>
            <person name="Robin C."/>
            <person name="Rogers Y.H."/>
            <person name="Rohde C."/>
            <person name="Rozas J."/>
            <person name="Rubenfield M.J."/>
            <person name="Ruiz A."/>
            <person name="Russo S."/>
            <person name="Salzberg S.L."/>
            <person name="Sanchez-Gracia A."/>
            <person name="Saranga D.J."/>
            <person name="Sato H."/>
            <person name="Schaeffer S.W."/>
            <person name="Schatz M.C."/>
            <person name="Schlenke T."/>
            <person name="Schwartz R."/>
            <person name="Segarra C."/>
            <person name="Singh R.S."/>
            <person name="Sirot L."/>
            <person name="Sirota M."/>
            <person name="Sisneros N.B."/>
            <person name="Smith C.D."/>
            <person name="Smith T.F."/>
            <person name="Spieth J."/>
            <person name="Stage D.E."/>
            <person name="Stark A."/>
            <person name="Stephan W."/>
            <person name="Strausberg R.L."/>
            <person name="Strempel S."/>
            <person name="Sturgill D."/>
            <person name="Sutton G."/>
            <person name="Sutton G.G."/>
            <person name="Tao W."/>
            <person name="Teichmann S."/>
            <person name="Tobari Y.N."/>
            <person name="Tomimura Y."/>
            <person name="Tsolas J.M."/>
            <person name="Valente V.L."/>
            <person name="Venter E."/>
            <person name="Venter J.C."/>
            <person name="Vicario S."/>
            <person name="Vieira F.G."/>
            <person name="Vilella A.J."/>
            <person name="Villasante A."/>
            <person name="Walenz B."/>
            <person name="Wang J."/>
            <person name="Wasserman M."/>
            <person name="Watts T."/>
            <person name="Wilson D."/>
            <person name="Wilson R.K."/>
            <person name="Wing R.A."/>
            <person name="Wolfner M.F."/>
            <person name="Wong A."/>
            <person name="Wong G.K."/>
            <person name="Wu C.I."/>
            <person name="Wu G."/>
            <person name="Yamamoto D."/>
            <person name="Yang H.P."/>
            <person name="Yang S.P."/>
            <person name="Yorke J.A."/>
            <person name="Yoshida K."/>
            <person name="Zdobnov E."/>
            <person name="Zhang P."/>
            <person name="Zhang Y."/>
            <person name="Zimin A.V."/>
            <person name="Baldwin J."/>
            <person name="Abdouelleil A."/>
            <person name="Abdulkadir J."/>
            <person name="Abebe A."/>
            <person name="Abera B."/>
            <person name="Abreu J."/>
            <person name="Acer S.C."/>
            <person name="Aftuck L."/>
            <person name="Alexander A."/>
            <person name="An P."/>
            <person name="Anderson E."/>
            <person name="Anderson S."/>
            <person name="Arachi H."/>
            <person name="Azer M."/>
            <person name="Bachantsang P."/>
            <person name="Barry A."/>
            <person name="Bayul T."/>
            <person name="Berlin A."/>
            <person name="Bessette D."/>
            <person name="Bloom T."/>
            <person name="Blye J."/>
            <person name="Boguslavskiy L."/>
            <person name="Bonnet C."/>
            <person name="Boukhgalter B."/>
            <person name="Bourzgui I."/>
            <person name="Brown A."/>
            <person name="Cahill P."/>
            <person name="Channer S."/>
            <person name="Cheshatsang Y."/>
            <person name="Chuda L."/>
            <person name="Citroen M."/>
            <person name="Collymore A."/>
            <person name="Cooke P."/>
            <person name="Costello M."/>
            <person name="D'Aco K."/>
            <person name="Daza R."/>
            <person name="De Haan G."/>
            <person name="DeGray S."/>
            <person name="DeMaso C."/>
            <person name="Dhargay N."/>
            <person name="Dooley K."/>
            <person name="Dooley E."/>
            <person name="Doricent M."/>
            <person name="Dorje P."/>
            <person name="Dorjee K."/>
            <person name="Dupes A."/>
            <person name="Elong R."/>
            <person name="Falk J."/>
            <person name="Farina A."/>
            <person name="Faro S."/>
            <person name="Ferguson D."/>
            <person name="Fisher S."/>
            <person name="Foley C.D."/>
            <person name="Franke A."/>
            <person name="Friedrich D."/>
            <person name="Gadbois L."/>
            <person name="Gearin G."/>
            <person name="Gearin C.R."/>
            <person name="Giannoukos G."/>
            <person name="Goode T."/>
            <person name="Graham J."/>
            <person name="Grandbois E."/>
            <person name="Grewal S."/>
            <person name="Gyaltsen K."/>
            <person name="Hafez N."/>
            <person name="Hagos B."/>
            <person name="Hall J."/>
            <person name="Henson C."/>
            <person name="Hollinger A."/>
            <person name="Honan T."/>
            <person name="Huard M.D."/>
            <person name="Hughes L."/>
            <person name="Hurhula B."/>
            <person name="Husby M.E."/>
            <person name="Kamat A."/>
            <person name="Kanga B."/>
            <person name="Kashin S."/>
            <person name="Khazanovich D."/>
            <person name="Kisner P."/>
            <person name="Lance K."/>
            <person name="Lara M."/>
            <person name="Lee W."/>
            <person name="Lennon N."/>
            <person name="Letendre F."/>
            <person name="LeVine R."/>
            <person name="Lipovsky A."/>
            <person name="Liu X."/>
            <person name="Liu J."/>
            <person name="Liu S."/>
            <person name="Lokyitsang T."/>
            <person name="Lokyitsang Y."/>
            <person name="Lubonja R."/>
            <person name="Lui A."/>
            <person name="MacDonald P."/>
            <person name="Magnisalis V."/>
            <person name="Maru K."/>
            <person name="Matthews C."/>
            <person name="McCusker W."/>
            <person name="McDonough S."/>
            <person name="Mehta T."/>
            <person name="Meldrim J."/>
            <person name="Meneus L."/>
            <person name="Mihai O."/>
            <person name="Mihalev A."/>
            <person name="Mihova T."/>
            <person name="Mittelman R."/>
            <person name="Mlenga V."/>
            <person name="Montmayeur A."/>
            <person name="Mulrain L."/>
            <person name="Navidi A."/>
            <person name="Naylor J."/>
            <person name="Negash T."/>
            <person name="Nguyen T."/>
            <person name="Nguyen N."/>
            <person name="Nicol R."/>
            <person name="Norbu C."/>
            <person name="Norbu N."/>
            <person name="Novod N."/>
            <person name="O'Neill B."/>
            <person name="Osman S."/>
            <person name="Markiewicz E."/>
            <person name="Oyono O.L."/>
            <person name="Patti C."/>
            <person name="Phunkhang P."/>
            <person name="Pierre F."/>
            <person name="Priest M."/>
            <person name="Raghuraman S."/>
            <person name="Rege F."/>
            <person name="Reyes R."/>
            <person name="Rise C."/>
            <person name="Rogov P."/>
            <person name="Ross K."/>
            <person name="Ryan E."/>
            <person name="Settipalli S."/>
            <person name="Shea T."/>
            <person name="Sherpa N."/>
            <person name="Shi L."/>
            <person name="Shih D."/>
            <person name="Sparrow T."/>
            <person name="Spaulding J."/>
            <person name="Stalker J."/>
            <person name="Stange-Thomann N."/>
            <person name="Stavropoulos S."/>
            <person name="Stone C."/>
            <person name="Strader C."/>
            <person name="Tesfaye S."/>
            <person name="Thomson T."/>
            <person name="Thoulutsang Y."/>
            <person name="Thoulutsang D."/>
            <person name="Topham K."/>
            <person name="Topping I."/>
            <person name="Tsamla T."/>
            <person name="Vassiliev H."/>
            <person name="Vo A."/>
            <person name="Wangchuk T."/>
            <person name="Wangdi T."/>
            <person name="Weiand M."/>
            <person name="Wilkinson J."/>
            <person name="Wilson A."/>
            <person name="Yadav S."/>
            <person name="Young G."/>
            <person name="Yu Q."/>
            <person name="Zembek L."/>
            <person name="Zhong D."/>
            <person name="Zimmer A."/>
            <person name="Zwirko Z."/>
            <person name="Jaffe D.B."/>
            <person name="Alvarez P."/>
            <person name="Brockman W."/>
            <person name="Butler J."/>
            <person name="Chin C."/>
            <person name="Gnerre S."/>
            <person name="Grabherr M."/>
            <person name="Kleber M."/>
            <person name="Mauceli E."/>
            <person name="MacCallum I."/>
        </authorList>
    </citation>
    <scope>NUCLEOTIDE SEQUENCE [LARGE SCALE GENOMIC DNA]</scope>
    <source>
        <strain evidence="3">Tai18E2 / Tucson 14021-0261.01</strain>
    </source>
</reference>
<evidence type="ECO:0008006" key="4">
    <source>
        <dbReference type="Google" id="ProtNLM"/>
    </source>
</evidence>
<feature type="compositionally biased region" description="Polar residues" evidence="1">
    <location>
        <begin position="140"/>
        <end position="155"/>
    </location>
</feature>
<feature type="compositionally biased region" description="Polar residues" evidence="1">
    <location>
        <begin position="796"/>
        <end position="805"/>
    </location>
</feature>
<name>B4PKP1_DROYA</name>
<feature type="region of interest" description="Disordered" evidence="1">
    <location>
        <begin position="1213"/>
        <end position="1346"/>
    </location>
</feature>
<feature type="region of interest" description="Disordered" evidence="1">
    <location>
        <begin position="1"/>
        <end position="218"/>
    </location>
</feature>
<feature type="compositionally biased region" description="Basic and acidic residues" evidence="1">
    <location>
        <begin position="468"/>
        <end position="478"/>
    </location>
</feature>
<feature type="compositionally biased region" description="Basic and acidic residues" evidence="1">
    <location>
        <begin position="952"/>
        <end position="962"/>
    </location>
</feature>
<evidence type="ECO:0000256" key="1">
    <source>
        <dbReference type="SAM" id="MobiDB-lite"/>
    </source>
</evidence>
<reference evidence="2 3" key="2">
    <citation type="journal article" date="2007" name="PLoS Biol.">
        <title>Principles of genome evolution in the Drosophila melanogaster species group.</title>
        <authorList>
            <person name="Ranz J.M."/>
            <person name="Maurin D."/>
            <person name="Chan Y.S."/>
            <person name="von Grotthuss M."/>
            <person name="Hillier L.W."/>
            <person name="Roote J."/>
            <person name="Ashburner M."/>
            <person name="Bergman C.M."/>
        </authorList>
    </citation>
    <scope>NUCLEOTIDE SEQUENCE [LARGE SCALE GENOMIC DNA]</scope>
    <source>
        <strain evidence="3">Tai18E2 / Tucson 14021-0261.01</strain>
    </source>
</reference>
<dbReference type="OMA" id="IVQVEPC"/>
<feature type="compositionally biased region" description="Acidic residues" evidence="1">
    <location>
        <begin position="885"/>
        <end position="897"/>
    </location>
</feature>
<dbReference type="KEGG" id="dya:Dyak_GE26028"/>
<feature type="compositionally biased region" description="Basic residues" evidence="1">
    <location>
        <begin position="1055"/>
        <end position="1065"/>
    </location>
</feature>
<feature type="compositionally biased region" description="Acidic residues" evidence="1">
    <location>
        <begin position="640"/>
        <end position="660"/>
    </location>
</feature>
<feature type="compositionally biased region" description="Acidic residues" evidence="1">
    <location>
        <begin position="743"/>
        <end position="753"/>
    </location>
</feature>
<protein>
    <recommendedName>
        <fullName evidence="4">Protein slender lobes</fullName>
    </recommendedName>
</protein>